<gene>
    <name evidence="2" type="ORF">E4T82_01695</name>
</gene>
<organism evidence="2 3">
    <name type="scientific">Streptococcus cuniculi</name>
    <dbReference type="NCBI Taxonomy" id="1432788"/>
    <lineage>
        <taxon>Bacteria</taxon>
        <taxon>Bacillati</taxon>
        <taxon>Bacillota</taxon>
        <taxon>Bacilli</taxon>
        <taxon>Lactobacillales</taxon>
        <taxon>Streptococcaceae</taxon>
        <taxon>Streptococcus</taxon>
    </lineage>
</organism>
<proteinExistence type="inferred from homology"/>
<dbReference type="OrthoDB" id="4978934at2"/>
<dbReference type="Pfam" id="PF06013">
    <property type="entry name" value="WXG100"/>
    <property type="match status" value="1"/>
</dbReference>
<dbReference type="AlphaFoldDB" id="A0A4Y9JCE1"/>
<comment type="similarity">
    <text evidence="1">Belongs to the WXG100 family.</text>
</comment>
<sequence length="99" mass="11570">MGQISVTPEELKQQAQVYVRSKEEIEQAIQNVNSMNSVIAEEWKGQAFQAYLEQYQQLYQHVQKFENLLQDIYQQLNQYADRTADRDAQDAQGFGFGDF</sequence>
<dbReference type="NCBIfam" id="TIGR03930">
    <property type="entry name" value="WXG100_ESAT6"/>
    <property type="match status" value="1"/>
</dbReference>
<dbReference type="RefSeq" id="WP_135181180.1">
    <property type="nucleotide sequence ID" value="NZ_JADGKZ010000002.1"/>
</dbReference>
<dbReference type="Gene3D" id="1.10.287.1060">
    <property type="entry name" value="ESAT-6-like"/>
    <property type="match status" value="1"/>
</dbReference>
<reference evidence="2 3" key="1">
    <citation type="submission" date="2019-03" db="EMBL/GenBank/DDBJ databases">
        <title>Diversity of the mouse oral microbiome.</title>
        <authorList>
            <person name="Joseph S."/>
            <person name="Aduse-Opoku J."/>
            <person name="Curtis M."/>
            <person name="Wade W."/>
            <person name="Hashim A."/>
        </authorList>
    </citation>
    <scope>NUCLEOTIDE SEQUENCE [LARGE SCALE GENOMIC DNA]</scope>
    <source>
        <strain evidence="2 3">WM131</strain>
    </source>
</reference>
<evidence type="ECO:0000313" key="3">
    <source>
        <dbReference type="Proteomes" id="UP000297253"/>
    </source>
</evidence>
<evidence type="ECO:0000313" key="2">
    <source>
        <dbReference type="EMBL" id="TFU98507.1"/>
    </source>
</evidence>
<evidence type="ECO:0000256" key="1">
    <source>
        <dbReference type="RuleBase" id="RU362001"/>
    </source>
</evidence>
<name>A0A4Y9JCE1_9STRE</name>
<comment type="caution">
    <text evidence="2">The sequence shown here is derived from an EMBL/GenBank/DDBJ whole genome shotgun (WGS) entry which is preliminary data.</text>
</comment>
<dbReference type="EMBL" id="SPPD01000002">
    <property type="protein sequence ID" value="TFU98507.1"/>
    <property type="molecule type" value="Genomic_DNA"/>
</dbReference>
<accession>A0A4Y9JCE1</accession>
<dbReference type="InterPro" id="IPR036689">
    <property type="entry name" value="ESAT-6-like_sf"/>
</dbReference>
<dbReference type="InterPro" id="IPR010310">
    <property type="entry name" value="T7SS_ESAT-6-like"/>
</dbReference>
<dbReference type="Proteomes" id="UP000297253">
    <property type="component" value="Unassembled WGS sequence"/>
</dbReference>
<dbReference type="SUPFAM" id="SSF140453">
    <property type="entry name" value="EsxAB dimer-like"/>
    <property type="match status" value="1"/>
</dbReference>
<protein>
    <recommendedName>
        <fullName evidence="1">ESAT-6-like protein</fullName>
    </recommendedName>
</protein>